<dbReference type="Gene3D" id="3.40.190.10">
    <property type="entry name" value="Periplasmic binding protein-like II"/>
    <property type="match status" value="2"/>
</dbReference>
<name>A0A533I3C3_PARDE</name>
<organism evidence="6 7">
    <name type="scientific">Paracoccus denitrificans</name>
    <dbReference type="NCBI Taxonomy" id="266"/>
    <lineage>
        <taxon>Bacteria</taxon>
        <taxon>Pseudomonadati</taxon>
        <taxon>Pseudomonadota</taxon>
        <taxon>Alphaproteobacteria</taxon>
        <taxon>Rhodobacterales</taxon>
        <taxon>Paracoccaceae</taxon>
        <taxon>Paracoccus</taxon>
    </lineage>
</organism>
<dbReference type="PANTHER" id="PTHR30024">
    <property type="entry name" value="ALIPHATIC SULFONATES-BINDING PROTEIN-RELATED"/>
    <property type="match status" value="1"/>
</dbReference>
<keyword evidence="4" id="KW-0997">Cell inner membrane</keyword>
<keyword evidence="5" id="KW-0472">Membrane</keyword>
<gene>
    <name evidence="6" type="ORF">DI616_17155</name>
</gene>
<evidence type="ECO:0000313" key="6">
    <source>
        <dbReference type="EMBL" id="TKW64844.1"/>
    </source>
</evidence>
<dbReference type="GO" id="GO:0012505">
    <property type="term" value="C:endomembrane system"/>
    <property type="evidence" value="ECO:0007669"/>
    <property type="project" value="UniProtKB-SubCell"/>
</dbReference>
<sequence>MTTTVDFGYVPLLDAAPLILAEELGFAAEERLHFRLHPAQSWSQLRDMVALGRVDAAQMLSVIPVAGRLGLGGVPVQFDAPMVLSLGGQVIGVSPALAEELRMNGMHADFTDATALREAMRRTRPDGLRCGVPFPFSMHHELLHLWLDGAVRLSAVTVPPSLTADALAAGEIEAFCVGEPWGSHAVMRGHAVLLLPGTAIWSAAPEKVLVMRKGWAEDHGDLAGQILRAIWRCCQWLAQPGSWSTASDLLARSNALNVDAELIERAMSGHLVPALNAAAVDSPGFVEFHAGAANFPWRSQAAWIGWHLARRNGLDPVESARRAAECWRPDLFRQHLAGDAVLPAASAKVEGANATPILAGANRGAVLLGRNAFFDGRNFDLSALS</sequence>
<dbReference type="Pfam" id="PF13379">
    <property type="entry name" value="NMT1_2"/>
    <property type="match status" value="1"/>
</dbReference>
<reference evidence="6 7" key="1">
    <citation type="journal article" date="2017" name="Nat. Commun.">
        <title>In situ click chemistry generation of cyclooxygenase-2 inhibitors.</title>
        <authorList>
            <person name="Bhardwaj A."/>
            <person name="Kaur J."/>
            <person name="Wuest M."/>
            <person name="Wuest F."/>
        </authorList>
    </citation>
    <scope>NUCLEOTIDE SEQUENCE [LARGE SCALE GENOMIC DNA]</scope>
    <source>
        <strain evidence="6">S2_012_000_R3_94</strain>
    </source>
</reference>
<evidence type="ECO:0000256" key="1">
    <source>
        <dbReference type="ARBA" id="ARBA00004308"/>
    </source>
</evidence>
<comment type="subcellular location">
    <subcellularLocation>
        <location evidence="1">Endomembrane system</location>
    </subcellularLocation>
</comment>
<keyword evidence="2" id="KW-0813">Transport</keyword>
<dbReference type="CDD" id="cd13553">
    <property type="entry name" value="PBP2_NrtA_CpmA_like"/>
    <property type="match status" value="1"/>
</dbReference>
<dbReference type="InterPro" id="IPR044527">
    <property type="entry name" value="NrtA/CpmA_ABC-bd_dom"/>
</dbReference>
<dbReference type="Proteomes" id="UP000315344">
    <property type="component" value="Unassembled WGS sequence"/>
</dbReference>
<accession>A0A533I3C3</accession>
<evidence type="ECO:0000256" key="2">
    <source>
        <dbReference type="ARBA" id="ARBA00022448"/>
    </source>
</evidence>
<evidence type="ECO:0000256" key="4">
    <source>
        <dbReference type="ARBA" id="ARBA00022519"/>
    </source>
</evidence>
<keyword evidence="3" id="KW-1003">Cell membrane</keyword>
<evidence type="ECO:0000313" key="7">
    <source>
        <dbReference type="Proteomes" id="UP000315344"/>
    </source>
</evidence>
<dbReference type="PANTHER" id="PTHR30024:SF43">
    <property type="entry name" value="BLL4572 PROTEIN"/>
    <property type="match status" value="1"/>
</dbReference>
<evidence type="ECO:0000256" key="3">
    <source>
        <dbReference type="ARBA" id="ARBA00022475"/>
    </source>
</evidence>
<evidence type="ECO:0000256" key="5">
    <source>
        <dbReference type="ARBA" id="ARBA00023136"/>
    </source>
</evidence>
<proteinExistence type="predicted"/>
<comment type="caution">
    <text evidence="6">The sequence shown here is derived from an EMBL/GenBank/DDBJ whole genome shotgun (WGS) entry which is preliminary data.</text>
</comment>
<protein>
    <submittedName>
        <fullName evidence="6">ABC transporter substrate-binding protein</fullName>
    </submittedName>
</protein>
<dbReference type="SUPFAM" id="SSF53850">
    <property type="entry name" value="Periplasmic binding protein-like II"/>
    <property type="match status" value="1"/>
</dbReference>
<dbReference type="EMBL" id="VAFL01000019">
    <property type="protein sequence ID" value="TKW64844.1"/>
    <property type="molecule type" value="Genomic_DNA"/>
</dbReference>
<dbReference type="AlphaFoldDB" id="A0A533I3C3"/>